<dbReference type="Proteomes" id="UP001589610">
    <property type="component" value="Unassembled WGS sequence"/>
</dbReference>
<evidence type="ECO:0000313" key="1">
    <source>
        <dbReference type="EMBL" id="MFB9680481.1"/>
    </source>
</evidence>
<dbReference type="EMBL" id="JBHMBS010000023">
    <property type="protein sequence ID" value="MFB9680481.1"/>
    <property type="molecule type" value="Genomic_DNA"/>
</dbReference>
<keyword evidence="2" id="KW-1185">Reference proteome</keyword>
<protein>
    <submittedName>
        <fullName evidence="1">Uncharacterized protein</fullName>
    </submittedName>
</protein>
<accession>A0ABV5TN06</accession>
<organism evidence="1 2">
    <name type="scientific">Streptosporangium vulgare</name>
    <dbReference type="NCBI Taxonomy" id="46190"/>
    <lineage>
        <taxon>Bacteria</taxon>
        <taxon>Bacillati</taxon>
        <taxon>Actinomycetota</taxon>
        <taxon>Actinomycetes</taxon>
        <taxon>Streptosporangiales</taxon>
        <taxon>Streptosporangiaceae</taxon>
        <taxon>Streptosporangium</taxon>
    </lineage>
</organism>
<gene>
    <name evidence="1" type="ORF">ACFFRH_33825</name>
</gene>
<evidence type="ECO:0000313" key="2">
    <source>
        <dbReference type="Proteomes" id="UP001589610"/>
    </source>
</evidence>
<sequence>MIPYFNPLAGDQLSATTWRLGAISAVKHLRTELHAHRIYPEIAYDEGRPRLVISSELTVWADQAGMIFCWGACFLQGPVDQAPTDDVPQVARRIAGRLGKHYAEPIDPP</sequence>
<name>A0ABV5TN06_9ACTN</name>
<proteinExistence type="predicted"/>
<comment type="caution">
    <text evidence="1">The sequence shown here is derived from an EMBL/GenBank/DDBJ whole genome shotgun (WGS) entry which is preliminary data.</text>
</comment>
<reference evidence="1 2" key="1">
    <citation type="submission" date="2024-09" db="EMBL/GenBank/DDBJ databases">
        <authorList>
            <person name="Sun Q."/>
            <person name="Mori K."/>
        </authorList>
    </citation>
    <scope>NUCLEOTIDE SEQUENCE [LARGE SCALE GENOMIC DNA]</scope>
    <source>
        <strain evidence="1 2">JCM 3028</strain>
    </source>
</reference>
<dbReference type="RefSeq" id="WP_386161473.1">
    <property type="nucleotide sequence ID" value="NZ_JBHMBS010000023.1"/>
</dbReference>